<dbReference type="AlphaFoldDB" id="B8HQ72"/>
<dbReference type="Gene3D" id="3.40.50.2000">
    <property type="entry name" value="Glycogen Phosphorylase B"/>
    <property type="match status" value="2"/>
</dbReference>
<evidence type="ECO:0000259" key="1">
    <source>
        <dbReference type="Pfam" id="PF00534"/>
    </source>
</evidence>
<feature type="domain" description="Glycosyl transferase family 1" evidence="1">
    <location>
        <begin position="214"/>
        <end position="353"/>
    </location>
</feature>
<dbReference type="EMBL" id="CP001344">
    <property type="protein sequence ID" value="ACL47469.1"/>
    <property type="molecule type" value="Genomic_DNA"/>
</dbReference>
<sequence length="394" mass="43429">MPKLLILPAYPGALGGTTVSLALLLRGLLEIQAIDRVQVVVQSGSVLEHYLQAQGLTEGLVPIAAETPRQFLHAALQWVNRQPWDCPLLLETCVSADLLAVLALATPVLRLSGRPVYHFFHDLARSHNPWSNLLRRLTFRSFSSRALCNSLFTAKHIQEWGLNICGVLYQPVDLEQFQPHSCNPPPELVSILATGARLILTPSRISKPGDMNDKNLRAIAPVLAELKAMGEHYHAVIIGQDFSRDRSRSRDLQLQAEGLGVGDRFTILPPTFAIAEYYHHADLVLALAPREPFGRTVIEAIACGVPVIGSETGGIGEVLSQFAPQWMVDPANPEETAQKIRQIQLDPNTNKILADGKRWVEKHCQPKDYALKTLSIIEPSIAIPNKKPLSLEVP</sequence>
<dbReference type="OrthoDB" id="9806653at2"/>
<accession>B8HQ72</accession>
<name>B8HQ72_CYAP4</name>
<dbReference type="CDD" id="cd03801">
    <property type="entry name" value="GT4_PimA-like"/>
    <property type="match status" value="1"/>
</dbReference>
<keyword evidence="2" id="KW-0808">Transferase</keyword>
<dbReference type="PANTHER" id="PTHR45947:SF3">
    <property type="entry name" value="SULFOQUINOVOSYL TRANSFERASE SQD2"/>
    <property type="match status" value="1"/>
</dbReference>
<dbReference type="InterPro" id="IPR001296">
    <property type="entry name" value="Glyco_trans_1"/>
</dbReference>
<dbReference type="eggNOG" id="COG0438">
    <property type="taxonomic scope" value="Bacteria"/>
</dbReference>
<dbReference type="CAZy" id="GT4">
    <property type="family name" value="Glycosyltransferase Family 4"/>
</dbReference>
<organism evidence="2">
    <name type="scientific">Cyanothece sp. (strain PCC 7425 / ATCC 29141)</name>
    <dbReference type="NCBI Taxonomy" id="395961"/>
    <lineage>
        <taxon>Bacteria</taxon>
        <taxon>Bacillati</taxon>
        <taxon>Cyanobacteriota</taxon>
        <taxon>Cyanophyceae</taxon>
        <taxon>Gomontiellales</taxon>
        <taxon>Cyanothecaceae</taxon>
        <taxon>Cyanothece</taxon>
    </lineage>
</organism>
<dbReference type="PANTHER" id="PTHR45947">
    <property type="entry name" value="SULFOQUINOVOSYL TRANSFERASE SQD2"/>
    <property type="match status" value="1"/>
</dbReference>
<proteinExistence type="predicted"/>
<gene>
    <name evidence="2" type="ordered locus">Cyan7425_5176</name>
</gene>
<protein>
    <submittedName>
        <fullName evidence="2">Glycosyl transferase group 1</fullName>
    </submittedName>
</protein>
<dbReference type="KEGG" id="cyn:Cyan7425_5176"/>
<dbReference type="STRING" id="395961.Cyan7425_5176"/>
<evidence type="ECO:0000313" key="2">
    <source>
        <dbReference type="EMBL" id="ACL47469.1"/>
    </source>
</evidence>
<reference evidence="2" key="1">
    <citation type="submission" date="2009-01" db="EMBL/GenBank/DDBJ databases">
        <title>Complete sequence of chromosome Cyanothece sp. PCC 7425.</title>
        <authorList>
            <consortium name="US DOE Joint Genome Institute"/>
            <person name="Lucas S."/>
            <person name="Copeland A."/>
            <person name="Lapidus A."/>
            <person name="Glavina del Rio T."/>
            <person name="Dalin E."/>
            <person name="Tice H."/>
            <person name="Bruce D."/>
            <person name="Goodwin L."/>
            <person name="Pitluck S."/>
            <person name="Sims D."/>
            <person name="Meineke L."/>
            <person name="Brettin T."/>
            <person name="Detter J.C."/>
            <person name="Han C."/>
            <person name="Larimer F."/>
            <person name="Land M."/>
            <person name="Hauser L."/>
            <person name="Kyrpides N."/>
            <person name="Ovchinnikova G."/>
            <person name="Liberton M."/>
            <person name="Stoeckel J."/>
            <person name="Banerjee A."/>
            <person name="Singh A."/>
            <person name="Page L."/>
            <person name="Sato H."/>
            <person name="Zhao L."/>
            <person name="Sherman L."/>
            <person name="Pakrasi H."/>
            <person name="Richardson P."/>
        </authorList>
    </citation>
    <scope>NUCLEOTIDE SEQUENCE</scope>
    <source>
        <strain evidence="2">PCC 7425</strain>
    </source>
</reference>
<dbReference type="SUPFAM" id="SSF53756">
    <property type="entry name" value="UDP-Glycosyltransferase/glycogen phosphorylase"/>
    <property type="match status" value="1"/>
</dbReference>
<dbReference type="Pfam" id="PF00534">
    <property type="entry name" value="Glycos_transf_1"/>
    <property type="match status" value="1"/>
</dbReference>
<dbReference type="GO" id="GO:0016757">
    <property type="term" value="F:glycosyltransferase activity"/>
    <property type="evidence" value="ECO:0007669"/>
    <property type="project" value="InterPro"/>
</dbReference>
<dbReference type="HOGENOM" id="CLU_692381_0_0_3"/>
<dbReference type="InterPro" id="IPR050194">
    <property type="entry name" value="Glycosyltransferase_grp1"/>
</dbReference>